<dbReference type="EMBL" id="JAOXLN010000035">
    <property type="protein sequence ID" value="MDZ5088576.1"/>
    <property type="molecule type" value="Genomic_DNA"/>
</dbReference>
<proteinExistence type="predicted"/>
<evidence type="ECO:0000313" key="1">
    <source>
        <dbReference type="EMBL" id="MDZ5088576.1"/>
    </source>
</evidence>
<sequence>MIRRTSALVIAALVAMTSTACDTDADRDPANASDPPAQTTVAKWPNSLAEFRFHWSSGPGIDVAFGAAVPLRAYLESWYVATWTNDADNVYPGFTRATAESDDRDGDYLGQLVFIRPLENVPAHDAESVRPFGYIPFHILSVEPIEKGVRAYVCEGSYAIYFKSLTQPGKFISVAADKATGTVSDPLDTVYVNRIELSQEDPRIPAGASDVDTPQEGPAPAPVGDVFGHWFITGASSSLWGPVDADPPDFFVTPDMRRQCQEAMPDSPEKQIEMATGFKNIPPPHGRPIPGWPLAPQ</sequence>
<comment type="caution">
    <text evidence="1">The sequence shown here is derived from an EMBL/GenBank/DDBJ whole genome shotgun (WGS) entry which is preliminary data.</text>
</comment>
<dbReference type="Proteomes" id="UP001289645">
    <property type="component" value="Unassembled WGS sequence"/>
</dbReference>
<protein>
    <submittedName>
        <fullName evidence="1">Uncharacterized protein</fullName>
    </submittedName>
</protein>
<evidence type="ECO:0000313" key="2">
    <source>
        <dbReference type="Proteomes" id="UP001289645"/>
    </source>
</evidence>
<organism evidence="1 2">
    <name type="scientific">Mycolicibacterium parafortuitum</name>
    <name type="common">Mycobacterium parafortuitum</name>
    <dbReference type="NCBI Taxonomy" id="39692"/>
    <lineage>
        <taxon>Bacteria</taxon>
        <taxon>Bacillati</taxon>
        <taxon>Actinomycetota</taxon>
        <taxon>Actinomycetes</taxon>
        <taxon>Mycobacteriales</taxon>
        <taxon>Mycobacteriaceae</taxon>
        <taxon>Mycolicibacterium</taxon>
    </lineage>
</organism>
<accession>A0ACC6MNI7</accession>
<name>A0ACC6MNI7_MYCPF</name>
<keyword evidence="2" id="KW-1185">Reference proteome</keyword>
<gene>
    <name evidence="1" type="ORF">OHX15_24550</name>
</gene>
<reference evidence="1 2" key="1">
    <citation type="journal article" date="2021" name="Chemosphere">
        <title>Bioballs carrying a syntrophic Rhodococcus and Mycolicibacterium consortium for simultaneous sorption and biodegradation of fuel oil in contaminated freshwater.</title>
        <authorList>
            <person name="Naloka K."/>
            <person name="Polrit D."/>
            <person name="Muangchinda C."/>
            <person name="Thoetkiattikul H."/>
            <person name="Pinyakong O."/>
        </authorList>
    </citation>
    <scope>NUCLEOTIDE SEQUENCE [LARGE SCALE GENOMIC DNA]</scope>
    <source>
        <strain evidence="1 2">J101</strain>
    </source>
</reference>